<dbReference type="PANTHER" id="PTHR43584:SF8">
    <property type="entry name" value="N-ACETYLMURAMATE ALPHA-1-PHOSPHATE URIDYLYLTRANSFERASE"/>
    <property type="match status" value="1"/>
</dbReference>
<dbReference type="GO" id="GO:0016779">
    <property type="term" value="F:nucleotidyltransferase activity"/>
    <property type="evidence" value="ECO:0007669"/>
    <property type="project" value="UniProtKB-ARBA"/>
</dbReference>
<dbReference type="Pfam" id="PF00132">
    <property type="entry name" value="Hexapep"/>
    <property type="match status" value="1"/>
</dbReference>
<evidence type="ECO:0000256" key="1">
    <source>
        <dbReference type="ARBA" id="ARBA00007707"/>
    </source>
</evidence>
<keyword evidence="3 5" id="KW-0808">Transferase</keyword>
<proteinExistence type="inferred from homology"/>
<dbReference type="InterPro" id="IPR050065">
    <property type="entry name" value="GlmU-like"/>
</dbReference>
<accession>A0A128A4H3</accession>
<organism evidence="5 6">
    <name type="scientific">Nitrosotalea devaniterrae</name>
    <dbReference type="NCBI Taxonomy" id="1078905"/>
    <lineage>
        <taxon>Archaea</taxon>
        <taxon>Nitrososphaerota</taxon>
        <taxon>Nitrososphaeria</taxon>
        <taxon>Nitrosotaleales</taxon>
        <taxon>Nitrosotaleaceae</taxon>
        <taxon>Nitrosotalea</taxon>
    </lineage>
</organism>
<evidence type="ECO:0000256" key="4">
    <source>
        <dbReference type="ARBA" id="ARBA00023315"/>
    </source>
</evidence>
<dbReference type="Proteomes" id="UP000196239">
    <property type="component" value="Chromosome 1"/>
</dbReference>
<evidence type="ECO:0000313" key="6">
    <source>
        <dbReference type="Proteomes" id="UP000196239"/>
    </source>
</evidence>
<comment type="similarity">
    <text evidence="1">In the C-terminal section; belongs to the transferase hexapeptide repeat family.</text>
</comment>
<comment type="similarity">
    <text evidence="2">In the N-terminal section; belongs to the N-acetylglucosamine-1-phosphate uridyltransferase family.</text>
</comment>
<dbReference type="Gene3D" id="2.160.10.10">
    <property type="entry name" value="Hexapeptide repeat proteins"/>
    <property type="match status" value="1"/>
</dbReference>
<evidence type="ECO:0000256" key="2">
    <source>
        <dbReference type="ARBA" id="ARBA00007947"/>
    </source>
</evidence>
<dbReference type="PANTHER" id="PTHR43584">
    <property type="entry name" value="NUCLEOTIDYL TRANSFERASE"/>
    <property type="match status" value="1"/>
</dbReference>
<dbReference type="InterPro" id="IPR001451">
    <property type="entry name" value="Hexapep"/>
</dbReference>
<keyword evidence="6" id="KW-1185">Reference proteome</keyword>
<dbReference type="InterPro" id="IPR011004">
    <property type="entry name" value="Trimer_LpxA-like_sf"/>
</dbReference>
<keyword evidence="4" id="KW-0012">Acyltransferase</keyword>
<dbReference type="SUPFAM" id="SSF51161">
    <property type="entry name" value="Trimeric LpxA-like enzymes"/>
    <property type="match status" value="1"/>
</dbReference>
<name>A0A128A4H3_9ARCH</name>
<protein>
    <submittedName>
        <fullName evidence="5">Putative sugar-phosphate nucleotidyltransferase</fullName>
    </submittedName>
</protein>
<dbReference type="KEGG" id="ndv:NDEV_1476"/>
<dbReference type="AlphaFoldDB" id="A0A128A4H3"/>
<gene>
    <name evidence="5" type="ORF">NDEV_1476</name>
</gene>
<dbReference type="GO" id="GO:0016746">
    <property type="term" value="F:acyltransferase activity"/>
    <property type="evidence" value="ECO:0007669"/>
    <property type="project" value="UniProtKB-KW"/>
</dbReference>
<reference evidence="6" key="1">
    <citation type="submission" date="2015-10" db="EMBL/GenBank/DDBJ databases">
        <authorList>
            <person name="Lehtovirta-Morley L.E."/>
            <person name="Vieille C."/>
        </authorList>
    </citation>
    <scope>NUCLEOTIDE SEQUENCE [LARGE SCALE GENOMIC DNA]</scope>
</reference>
<sequence length="307" mass="33767">MLKNETINNLQTRKKQTLVIENSTNWLDNIFYSKDDLSSLQIMGKPMMLYNIEKLLLQYDIDHIALPENFSGISDMVQDNFPFIQIDEIQDHDKTNSSDSIKIPINSVMTKPKGSEAYVARKMVYPWDVLKIMHEVLNADITETVVSKNSSIAESAIVKGPCVIEDGVSVDDFSKIIGPIYVGKNAKVGTGSLVRHSMMGDETNIGFNCEIARSFFAGNTRVAHLDVVLDSIIGYGCWLGGFVGTTNVLLDKQTIRYKLDDVLVSTGLDQFGAVIGYGCSIGAGTIILPGRFVPPKSIIQAGTVFSK</sequence>
<dbReference type="EMBL" id="LN890280">
    <property type="protein sequence ID" value="CUR52241.1"/>
    <property type="molecule type" value="Genomic_DNA"/>
</dbReference>
<evidence type="ECO:0000313" key="5">
    <source>
        <dbReference type="EMBL" id="CUR52241.1"/>
    </source>
</evidence>
<evidence type="ECO:0000256" key="3">
    <source>
        <dbReference type="ARBA" id="ARBA00022679"/>
    </source>
</evidence>